<evidence type="ECO:0000256" key="2">
    <source>
        <dbReference type="ARBA" id="ARBA00022475"/>
    </source>
</evidence>
<feature type="transmembrane region" description="Helical" evidence="6">
    <location>
        <begin position="99"/>
        <end position="120"/>
    </location>
</feature>
<keyword evidence="5 6" id="KW-0472">Membrane</keyword>
<reference evidence="8" key="1">
    <citation type="journal article" date="2019" name="Int. J. Syst. Evol. Microbiol.">
        <title>The Global Catalogue of Microorganisms (GCM) 10K type strain sequencing project: providing services to taxonomists for standard genome sequencing and annotation.</title>
        <authorList>
            <consortium name="The Broad Institute Genomics Platform"/>
            <consortium name="The Broad Institute Genome Sequencing Center for Infectious Disease"/>
            <person name="Wu L."/>
            <person name="Ma J."/>
        </authorList>
    </citation>
    <scope>NUCLEOTIDE SEQUENCE [LARGE SCALE GENOMIC DNA]</scope>
    <source>
        <strain evidence="8">CGMCC 4.7676</strain>
    </source>
</reference>
<feature type="transmembrane region" description="Helical" evidence="6">
    <location>
        <begin position="127"/>
        <end position="145"/>
    </location>
</feature>
<dbReference type="PANTHER" id="PTHR23513:SF11">
    <property type="entry name" value="STAPHYLOFERRIN A TRANSPORTER"/>
    <property type="match status" value="1"/>
</dbReference>
<protein>
    <recommendedName>
        <fullName evidence="9">MFS transporter</fullName>
    </recommendedName>
</protein>
<dbReference type="RefSeq" id="WP_378239659.1">
    <property type="nucleotide sequence ID" value="NZ_JBHRWK010000021.1"/>
</dbReference>
<feature type="transmembrane region" description="Helical" evidence="6">
    <location>
        <begin position="59"/>
        <end position="79"/>
    </location>
</feature>
<feature type="transmembrane region" description="Helical" evidence="6">
    <location>
        <begin position="194"/>
        <end position="213"/>
    </location>
</feature>
<keyword evidence="2" id="KW-1003">Cell membrane</keyword>
<organism evidence="7 8">
    <name type="scientific">Amycolatopsis speibonae</name>
    <dbReference type="NCBI Taxonomy" id="1450224"/>
    <lineage>
        <taxon>Bacteria</taxon>
        <taxon>Bacillati</taxon>
        <taxon>Actinomycetota</taxon>
        <taxon>Actinomycetes</taxon>
        <taxon>Pseudonocardiales</taxon>
        <taxon>Pseudonocardiaceae</taxon>
        <taxon>Amycolatopsis</taxon>
    </lineage>
</organism>
<feature type="transmembrane region" description="Helical" evidence="6">
    <location>
        <begin position="151"/>
        <end position="173"/>
    </location>
</feature>
<keyword evidence="4 6" id="KW-1133">Transmembrane helix</keyword>
<evidence type="ECO:0000256" key="3">
    <source>
        <dbReference type="ARBA" id="ARBA00022692"/>
    </source>
</evidence>
<evidence type="ECO:0000256" key="1">
    <source>
        <dbReference type="ARBA" id="ARBA00004651"/>
    </source>
</evidence>
<feature type="transmembrane region" description="Helical" evidence="6">
    <location>
        <begin position="6"/>
        <end position="38"/>
    </location>
</feature>
<comment type="caution">
    <text evidence="7">The sequence shown here is derived from an EMBL/GenBank/DDBJ whole genome shotgun (WGS) entry which is preliminary data.</text>
</comment>
<proteinExistence type="predicted"/>
<keyword evidence="3 6" id="KW-0812">Transmembrane</keyword>
<name>A0ABV7NZ84_9PSEU</name>
<evidence type="ECO:0000256" key="6">
    <source>
        <dbReference type="SAM" id="Phobius"/>
    </source>
</evidence>
<sequence length="249" mass="25421">MGPSAAGVLVAFVGGGWAIAVDAASFLVAAACMTSVVLPTKAKSSSATLLQDLREGWTYFSSTPWIWSITLAFAFLNAIQMGVWQVLGPSIAPTTIGATGWGLVASVKAAGLVIASLMMIKIAVRRPLLKGLVAMSATAVPLVLLGAGSNLVLLAVATFLAGMGSALFGIVWDTARQRNIPNTMISRVTSYDDCGSYVAIPVGQLAVVPIASAAGMPQVALIGGIAYFVIALLPLALRSVRDLAATGSS</sequence>
<evidence type="ECO:0000256" key="5">
    <source>
        <dbReference type="ARBA" id="ARBA00023136"/>
    </source>
</evidence>
<dbReference type="SUPFAM" id="SSF103473">
    <property type="entry name" value="MFS general substrate transporter"/>
    <property type="match status" value="1"/>
</dbReference>
<dbReference type="InterPro" id="IPR036259">
    <property type="entry name" value="MFS_trans_sf"/>
</dbReference>
<evidence type="ECO:0008006" key="9">
    <source>
        <dbReference type="Google" id="ProtNLM"/>
    </source>
</evidence>
<gene>
    <name evidence="7" type="ORF">ACFOSH_15445</name>
</gene>
<keyword evidence="8" id="KW-1185">Reference proteome</keyword>
<dbReference type="Proteomes" id="UP001595645">
    <property type="component" value="Unassembled WGS sequence"/>
</dbReference>
<dbReference type="EMBL" id="JBHRWK010000021">
    <property type="protein sequence ID" value="MFC3450826.1"/>
    <property type="molecule type" value="Genomic_DNA"/>
</dbReference>
<accession>A0ABV7NZ84</accession>
<dbReference type="Gene3D" id="1.20.1250.20">
    <property type="entry name" value="MFS general substrate transporter like domains"/>
    <property type="match status" value="1"/>
</dbReference>
<comment type="subcellular location">
    <subcellularLocation>
        <location evidence="1">Cell membrane</location>
        <topology evidence="1">Multi-pass membrane protein</topology>
    </subcellularLocation>
</comment>
<evidence type="ECO:0000256" key="4">
    <source>
        <dbReference type="ARBA" id="ARBA00022989"/>
    </source>
</evidence>
<feature type="transmembrane region" description="Helical" evidence="6">
    <location>
        <begin position="219"/>
        <end position="237"/>
    </location>
</feature>
<evidence type="ECO:0000313" key="7">
    <source>
        <dbReference type="EMBL" id="MFC3450826.1"/>
    </source>
</evidence>
<dbReference type="PANTHER" id="PTHR23513">
    <property type="entry name" value="INTEGRAL MEMBRANE EFFLUX PROTEIN-RELATED"/>
    <property type="match status" value="1"/>
</dbReference>
<evidence type="ECO:0000313" key="8">
    <source>
        <dbReference type="Proteomes" id="UP001595645"/>
    </source>
</evidence>